<dbReference type="InterPro" id="IPR008258">
    <property type="entry name" value="Transglycosylase_SLT_dom_1"/>
</dbReference>
<dbReference type="Gene3D" id="1.10.530.10">
    <property type="match status" value="1"/>
</dbReference>
<reference evidence="3 4" key="1">
    <citation type="submission" date="2020-04" db="EMBL/GenBank/DDBJ databases">
        <authorList>
            <person name="De Canck E."/>
        </authorList>
    </citation>
    <scope>NUCLEOTIDE SEQUENCE [LARGE SCALE GENOMIC DNA]</scope>
    <source>
        <strain evidence="3 4">LMG 28138</strain>
    </source>
</reference>
<evidence type="ECO:0000259" key="2">
    <source>
        <dbReference type="Pfam" id="PF01464"/>
    </source>
</evidence>
<accession>A0A6S7AZ54</accession>
<dbReference type="EMBL" id="CADIKM010000004">
    <property type="protein sequence ID" value="CAB3782245.1"/>
    <property type="molecule type" value="Genomic_DNA"/>
</dbReference>
<dbReference type="InterPro" id="IPR023346">
    <property type="entry name" value="Lysozyme-like_dom_sf"/>
</dbReference>
<organism evidence="3 4">
    <name type="scientific">Pararobbsia alpina</name>
    <dbReference type="NCBI Taxonomy" id="621374"/>
    <lineage>
        <taxon>Bacteria</taxon>
        <taxon>Pseudomonadati</taxon>
        <taxon>Pseudomonadota</taxon>
        <taxon>Betaproteobacteria</taxon>
        <taxon>Burkholderiales</taxon>
        <taxon>Burkholderiaceae</taxon>
        <taxon>Pararobbsia</taxon>
    </lineage>
</organism>
<sequence length="219" mass="23486">MIVPDLMTLAQQCAPDVSPATMTAIVRTESAFNPYAIGVVRGRLLHQPSSIEEAIATVRALDAGHWNYSVGLAQVNRSNWPRLGLNVQDAFDPCRNLAAGGAILQNCFQLARASQTDVQRALRQGLSCYASGSLVTGYRTGYVQRVVNNATANVAVRPLPTVPAIAPSVSPIPVVPTDSDGLPAQPFRQTVEHGQPGTNLFDPQRGERDERPDNSAVVF</sequence>
<proteinExistence type="predicted"/>
<protein>
    <recommendedName>
        <fullName evidence="2">Transglycosylase SLT domain-containing protein</fullName>
    </recommendedName>
</protein>
<feature type="region of interest" description="Disordered" evidence="1">
    <location>
        <begin position="177"/>
        <end position="219"/>
    </location>
</feature>
<evidence type="ECO:0000313" key="3">
    <source>
        <dbReference type="EMBL" id="CAB3782245.1"/>
    </source>
</evidence>
<feature type="domain" description="Transglycosylase SLT" evidence="2">
    <location>
        <begin position="11"/>
        <end position="113"/>
    </location>
</feature>
<evidence type="ECO:0000256" key="1">
    <source>
        <dbReference type="SAM" id="MobiDB-lite"/>
    </source>
</evidence>
<dbReference type="Pfam" id="PF01464">
    <property type="entry name" value="SLT"/>
    <property type="match status" value="1"/>
</dbReference>
<dbReference type="RefSeq" id="WP_175104062.1">
    <property type="nucleotide sequence ID" value="NZ_CADIKM010000004.1"/>
</dbReference>
<evidence type="ECO:0000313" key="4">
    <source>
        <dbReference type="Proteomes" id="UP000494115"/>
    </source>
</evidence>
<dbReference type="CDD" id="cd16892">
    <property type="entry name" value="LT_VirB1-like"/>
    <property type="match status" value="1"/>
</dbReference>
<keyword evidence="4" id="KW-1185">Reference proteome</keyword>
<name>A0A6S7AZ54_9BURK</name>
<dbReference type="Proteomes" id="UP000494115">
    <property type="component" value="Unassembled WGS sequence"/>
</dbReference>
<feature type="compositionally biased region" description="Basic and acidic residues" evidence="1">
    <location>
        <begin position="204"/>
        <end position="213"/>
    </location>
</feature>
<dbReference type="SUPFAM" id="SSF53955">
    <property type="entry name" value="Lysozyme-like"/>
    <property type="match status" value="1"/>
</dbReference>
<gene>
    <name evidence="3" type="ORF">LMG28138_01471</name>
</gene>
<dbReference type="AlphaFoldDB" id="A0A6S7AZ54"/>